<evidence type="ECO:0000256" key="3">
    <source>
        <dbReference type="ARBA" id="ARBA00022833"/>
    </source>
</evidence>
<evidence type="ECO:0000256" key="5">
    <source>
        <dbReference type="SAM" id="MobiDB-lite"/>
    </source>
</evidence>
<feature type="region of interest" description="Disordered" evidence="5">
    <location>
        <begin position="280"/>
        <end position="344"/>
    </location>
</feature>
<keyword evidence="1" id="KW-0479">Metal-binding</keyword>
<feature type="compositionally biased region" description="Low complexity" evidence="5">
    <location>
        <begin position="609"/>
        <end position="622"/>
    </location>
</feature>
<gene>
    <name evidence="7" type="ORF">BJ554DRAFT_6301</name>
</gene>
<keyword evidence="2" id="KW-0863">Zinc-finger</keyword>
<dbReference type="SUPFAM" id="SSF46942">
    <property type="entry name" value="Elongation factor TFIIS domain 2"/>
    <property type="match status" value="1"/>
</dbReference>
<evidence type="ECO:0000313" key="8">
    <source>
        <dbReference type="Proteomes" id="UP000673691"/>
    </source>
</evidence>
<feature type="compositionally biased region" description="Basic and acidic residues" evidence="5">
    <location>
        <begin position="312"/>
        <end position="331"/>
    </location>
</feature>
<dbReference type="AlphaFoldDB" id="A0A8H8DKB2"/>
<feature type="region of interest" description="Disordered" evidence="5">
    <location>
        <begin position="511"/>
        <end position="622"/>
    </location>
</feature>
<keyword evidence="4" id="KW-0539">Nucleus</keyword>
<sequence>MCCSLRSALRYLAGPLNTQPIRRRHRRGPSVLLAANLLIERHTAILRFHGGCVNVTKEIGEQLDEYMCPVCEEQTKDQVLRRSGESVPLSVSRLVWRHGFVQTVYFCRLVILGRNARITLETLRLRELSLPPAQAPPVERNESASVEPGEETAQFERAGHSVTDSPPWEVAAATRNGETEVLEPSPTTSAQKVNADEPTQSECSERERLVKPIDKLCLFPGCGKPARPADNYCSDICTIADADNLLARVTARRVDAERSLEGSVKRPGGPPPLDVAELAAAAAGSEDVSPSEPASATDAGPPSEADGATSEPKLDSAEETEVKEKHLKEEVSSEVEEDTAAVSSNSLRLAVRRELRKIFETVLKVSEEKGTLRDEITGGMPIDQLSVKWAGSCERAMLKHWSERMSTASSASCKEATGERYKARFRTIRFNLRDPKNDRLRTRLVTGCILPRDLAILTADDMASDALLEEAEELRKQSIERRLIVNDATPELMSGKMVKMTHKGWVEIEREENVGSGFPPSLSPTVAESPSLSIQKPSSPFATSTPGSPLTLKRKESAAGPETSAAATSAADLASPTRKRLRVDVLPPSQTIDENSMLPTSTEGPRKQPSSTTTTPTYQKPH</sequence>
<dbReference type="Gene3D" id="3.30.40.10">
    <property type="entry name" value="Zinc/RING finger domain, C3HC4 (zinc finger)"/>
    <property type="match status" value="1"/>
</dbReference>
<dbReference type="Gene3D" id="1.10.472.30">
    <property type="entry name" value="Transcription elongation factor S-II, central domain"/>
    <property type="match status" value="1"/>
</dbReference>
<dbReference type="InterPro" id="IPR003618">
    <property type="entry name" value="TFIIS_cen_dom"/>
</dbReference>
<feature type="non-terminal residue" evidence="7">
    <location>
        <position position="622"/>
    </location>
</feature>
<feature type="region of interest" description="Disordered" evidence="5">
    <location>
        <begin position="255"/>
        <end position="274"/>
    </location>
</feature>
<dbReference type="PANTHER" id="PTHR11477">
    <property type="entry name" value="TRANSCRIPTION FACTOR S-II ZINC FINGER DOMAIN-CONTAINING PROTEIN"/>
    <property type="match status" value="1"/>
</dbReference>
<evidence type="ECO:0000256" key="1">
    <source>
        <dbReference type="ARBA" id="ARBA00022723"/>
    </source>
</evidence>
<dbReference type="InterPro" id="IPR036575">
    <property type="entry name" value="TFIIS_cen_dom_sf"/>
</dbReference>
<dbReference type="GO" id="GO:0008270">
    <property type="term" value="F:zinc ion binding"/>
    <property type="evidence" value="ECO:0007669"/>
    <property type="project" value="UniProtKB-KW"/>
</dbReference>
<evidence type="ECO:0000256" key="2">
    <source>
        <dbReference type="ARBA" id="ARBA00022771"/>
    </source>
</evidence>
<dbReference type="InterPro" id="IPR013083">
    <property type="entry name" value="Znf_RING/FYVE/PHD"/>
</dbReference>
<organism evidence="7 8">
    <name type="scientific">Olpidium bornovanus</name>
    <dbReference type="NCBI Taxonomy" id="278681"/>
    <lineage>
        <taxon>Eukaryota</taxon>
        <taxon>Fungi</taxon>
        <taxon>Fungi incertae sedis</taxon>
        <taxon>Olpidiomycota</taxon>
        <taxon>Olpidiomycotina</taxon>
        <taxon>Olpidiomycetes</taxon>
        <taxon>Olpidiales</taxon>
        <taxon>Olpidiaceae</taxon>
        <taxon>Olpidium</taxon>
    </lineage>
</organism>
<feature type="region of interest" description="Disordered" evidence="5">
    <location>
        <begin position="177"/>
        <end position="205"/>
    </location>
</feature>
<dbReference type="GO" id="GO:0005634">
    <property type="term" value="C:nucleus"/>
    <property type="evidence" value="ECO:0007669"/>
    <property type="project" value="TreeGrafter"/>
</dbReference>
<feature type="compositionally biased region" description="Low complexity" evidence="5">
    <location>
        <begin position="558"/>
        <end position="576"/>
    </location>
</feature>
<name>A0A8H8DKB2_9FUNG</name>
<dbReference type="PROSITE" id="PS51321">
    <property type="entry name" value="TFIIS_CENTRAL"/>
    <property type="match status" value="1"/>
</dbReference>
<evidence type="ECO:0000256" key="4">
    <source>
        <dbReference type="ARBA" id="ARBA00023242"/>
    </source>
</evidence>
<proteinExistence type="predicted"/>
<dbReference type="Pfam" id="PF07500">
    <property type="entry name" value="TFIIS_M"/>
    <property type="match status" value="1"/>
</dbReference>
<dbReference type="OrthoDB" id="419537at2759"/>
<feature type="domain" description="TFIIS central" evidence="6">
    <location>
        <begin position="347"/>
        <end position="490"/>
    </location>
</feature>
<keyword evidence="3" id="KW-0862">Zinc</keyword>
<evidence type="ECO:0000259" key="6">
    <source>
        <dbReference type="PROSITE" id="PS51321"/>
    </source>
</evidence>
<feature type="compositionally biased region" description="Basic and acidic residues" evidence="5">
    <location>
        <begin position="255"/>
        <end position="264"/>
    </location>
</feature>
<evidence type="ECO:0000313" key="7">
    <source>
        <dbReference type="EMBL" id="KAG5461495.1"/>
    </source>
</evidence>
<dbReference type="GO" id="GO:0006351">
    <property type="term" value="P:DNA-templated transcription"/>
    <property type="evidence" value="ECO:0007669"/>
    <property type="project" value="InterPro"/>
</dbReference>
<dbReference type="SMART" id="SM00510">
    <property type="entry name" value="TFS2M"/>
    <property type="match status" value="1"/>
</dbReference>
<feature type="compositionally biased region" description="Low complexity" evidence="5">
    <location>
        <begin position="280"/>
        <end position="290"/>
    </location>
</feature>
<reference evidence="7 8" key="1">
    <citation type="journal article" name="Sci. Rep.">
        <title>Genome-scale phylogenetic analyses confirm Olpidium as the closest living zoosporic fungus to the non-flagellated, terrestrial fungi.</title>
        <authorList>
            <person name="Chang Y."/>
            <person name="Rochon D."/>
            <person name="Sekimoto S."/>
            <person name="Wang Y."/>
            <person name="Chovatia M."/>
            <person name="Sandor L."/>
            <person name="Salamov A."/>
            <person name="Grigoriev I.V."/>
            <person name="Stajich J.E."/>
            <person name="Spatafora J.W."/>
        </authorList>
    </citation>
    <scope>NUCLEOTIDE SEQUENCE [LARGE SCALE GENOMIC DNA]</scope>
    <source>
        <strain evidence="7">S191</strain>
    </source>
</reference>
<feature type="compositionally biased region" description="Polar residues" evidence="5">
    <location>
        <begin position="588"/>
        <end position="603"/>
    </location>
</feature>
<comment type="caution">
    <text evidence="7">The sequence shown here is derived from an EMBL/GenBank/DDBJ whole genome shotgun (WGS) entry which is preliminary data.</text>
</comment>
<keyword evidence="8" id="KW-1185">Reference proteome</keyword>
<feature type="compositionally biased region" description="Polar residues" evidence="5">
    <location>
        <begin position="185"/>
        <end position="202"/>
    </location>
</feature>
<accession>A0A8H8DKB2</accession>
<protein>
    <submittedName>
        <fullName evidence="7">Transcription factor S-II, central domain-containing protein</fullName>
    </submittedName>
</protein>
<dbReference type="PANTHER" id="PTHR11477:SF0">
    <property type="entry name" value="IP08861P-RELATED"/>
    <property type="match status" value="1"/>
</dbReference>
<feature type="region of interest" description="Disordered" evidence="5">
    <location>
        <begin position="133"/>
        <end position="165"/>
    </location>
</feature>
<feature type="compositionally biased region" description="Polar residues" evidence="5">
    <location>
        <begin position="523"/>
        <end position="548"/>
    </location>
</feature>
<dbReference type="Proteomes" id="UP000673691">
    <property type="component" value="Unassembled WGS sequence"/>
</dbReference>
<dbReference type="EMBL" id="JAEFCI010003564">
    <property type="protein sequence ID" value="KAG5461495.1"/>
    <property type="molecule type" value="Genomic_DNA"/>
</dbReference>